<accession>A0A3M7RSW7</accession>
<dbReference type="Proteomes" id="UP000276133">
    <property type="component" value="Unassembled WGS sequence"/>
</dbReference>
<evidence type="ECO:0000313" key="1">
    <source>
        <dbReference type="EMBL" id="RNA26592.1"/>
    </source>
</evidence>
<organism evidence="1 2">
    <name type="scientific">Brachionus plicatilis</name>
    <name type="common">Marine rotifer</name>
    <name type="synonym">Brachionus muelleri</name>
    <dbReference type="NCBI Taxonomy" id="10195"/>
    <lineage>
        <taxon>Eukaryota</taxon>
        <taxon>Metazoa</taxon>
        <taxon>Spiralia</taxon>
        <taxon>Gnathifera</taxon>
        <taxon>Rotifera</taxon>
        <taxon>Eurotatoria</taxon>
        <taxon>Monogononta</taxon>
        <taxon>Pseudotrocha</taxon>
        <taxon>Ploima</taxon>
        <taxon>Brachionidae</taxon>
        <taxon>Brachionus</taxon>
    </lineage>
</organism>
<keyword evidence="2" id="KW-1185">Reference proteome</keyword>
<proteinExistence type="predicted"/>
<sequence>MFAKSLLKFNLTKTIPKNKYALNSISFFEKLLKNNLVLKKLLVMEYFRISVQFKKFLFMLTESEYQFIQRQNIYFKEFVRECVAY</sequence>
<protein>
    <submittedName>
        <fullName evidence="1">Uncharacterized protein</fullName>
    </submittedName>
</protein>
<comment type="caution">
    <text evidence="1">The sequence shown here is derived from an EMBL/GenBank/DDBJ whole genome shotgun (WGS) entry which is preliminary data.</text>
</comment>
<evidence type="ECO:0000313" key="2">
    <source>
        <dbReference type="Proteomes" id="UP000276133"/>
    </source>
</evidence>
<dbReference type="EMBL" id="REGN01002709">
    <property type="protein sequence ID" value="RNA26592.1"/>
    <property type="molecule type" value="Genomic_DNA"/>
</dbReference>
<gene>
    <name evidence="1" type="ORF">BpHYR1_018531</name>
</gene>
<dbReference type="AlphaFoldDB" id="A0A3M7RSW7"/>
<reference evidence="1 2" key="1">
    <citation type="journal article" date="2018" name="Sci. Rep.">
        <title>Genomic signatures of local adaptation to the degree of environmental predictability in rotifers.</title>
        <authorList>
            <person name="Franch-Gras L."/>
            <person name="Hahn C."/>
            <person name="Garcia-Roger E.M."/>
            <person name="Carmona M.J."/>
            <person name="Serra M."/>
            <person name="Gomez A."/>
        </authorList>
    </citation>
    <scope>NUCLEOTIDE SEQUENCE [LARGE SCALE GENOMIC DNA]</scope>
    <source>
        <strain evidence="1">HYR1</strain>
    </source>
</reference>
<name>A0A3M7RSW7_BRAPC</name>